<dbReference type="EMBL" id="CP026246">
    <property type="protein sequence ID" value="AWP00916.1"/>
    <property type="molecule type" value="Genomic_DNA"/>
</dbReference>
<name>A0A2U9BAR8_SCOMX</name>
<organism evidence="1 2">
    <name type="scientific">Scophthalmus maximus</name>
    <name type="common">Turbot</name>
    <name type="synonym">Psetta maxima</name>
    <dbReference type="NCBI Taxonomy" id="52904"/>
    <lineage>
        <taxon>Eukaryota</taxon>
        <taxon>Metazoa</taxon>
        <taxon>Chordata</taxon>
        <taxon>Craniata</taxon>
        <taxon>Vertebrata</taxon>
        <taxon>Euteleostomi</taxon>
        <taxon>Actinopterygii</taxon>
        <taxon>Neopterygii</taxon>
        <taxon>Teleostei</taxon>
        <taxon>Neoteleostei</taxon>
        <taxon>Acanthomorphata</taxon>
        <taxon>Carangaria</taxon>
        <taxon>Pleuronectiformes</taxon>
        <taxon>Pleuronectoidei</taxon>
        <taxon>Scophthalmidae</taxon>
        <taxon>Scophthalmus</taxon>
    </lineage>
</organism>
<keyword evidence="2" id="KW-1185">Reference proteome</keyword>
<proteinExistence type="predicted"/>
<accession>A0A2U9BAR8</accession>
<protein>
    <submittedName>
        <fullName evidence="1">Uncharacterized protein</fullName>
    </submittedName>
</protein>
<dbReference type="AlphaFoldDB" id="A0A2U9BAR8"/>
<reference evidence="1 2" key="1">
    <citation type="submission" date="2017-12" db="EMBL/GenBank/DDBJ databases">
        <title>Integrating genomic resources of turbot (Scophthalmus maximus) in depth evaluation of genetic and physical mapping variation across individuals.</title>
        <authorList>
            <person name="Martinez P."/>
        </authorList>
    </citation>
    <scope>NUCLEOTIDE SEQUENCE [LARGE SCALE GENOMIC DNA]</scope>
</reference>
<dbReference type="Proteomes" id="UP000246464">
    <property type="component" value="Chromosome 4"/>
</dbReference>
<sequence length="62" mass="6993">PCGGTSYKAPAAHFHWTHVYLPPPVLCFGISQPFPFKCLIDGFLPRDYQLHYQDTSTGPKDQ</sequence>
<gene>
    <name evidence="1" type="ORF">SMAX5B_013755</name>
</gene>
<feature type="non-terminal residue" evidence="1">
    <location>
        <position position="62"/>
    </location>
</feature>
<feature type="non-terminal residue" evidence="1">
    <location>
        <position position="1"/>
    </location>
</feature>
<evidence type="ECO:0000313" key="2">
    <source>
        <dbReference type="Proteomes" id="UP000246464"/>
    </source>
</evidence>
<evidence type="ECO:0000313" key="1">
    <source>
        <dbReference type="EMBL" id="AWP00916.1"/>
    </source>
</evidence>